<accession>A0A650ELN1</accession>
<reference evidence="2" key="1">
    <citation type="journal article" date="2020" name="J. ISSAAS">
        <title>Lactobacilli and other gastrointestinal microbiota of Peromyscus leucopus, reservoir host for agents of Lyme disease and other zoonoses in North America.</title>
        <authorList>
            <person name="Milovic A."/>
            <person name="Bassam K."/>
            <person name="Shao H."/>
            <person name="Chatzistamou I."/>
            <person name="Tufts D.M."/>
            <person name="Diuk-Wasser M."/>
            <person name="Barbour A.G."/>
        </authorList>
    </citation>
    <scope>NUCLEOTIDE SEQUENCE</scope>
    <source>
        <strain evidence="2">LL30</strain>
    </source>
</reference>
<sequence length="45" mass="4998">MTVKTNNRSPIATLGNNNLTIPNLSKKKNKSSLLAARLKMIKFNI</sequence>
<evidence type="ECO:0000313" key="2">
    <source>
        <dbReference type="EMBL" id="QGT50659.1"/>
    </source>
</evidence>
<proteinExistence type="predicted"/>
<feature type="region of interest" description="Disordered" evidence="1">
    <location>
        <begin position="1"/>
        <end position="22"/>
    </location>
</feature>
<dbReference type="AlphaFoldDB" id="A0A650ELN1"/>
<organism evidence="2">
    <name type="scientific">uncultured Elusimicrobia bacterium</name>
    <dbReference type="NCBI Taxonomy" id="699876"/>
    <lineage>
        <taxon>Bacteria</taxon>
        <taxon>Pseudomonadati</taxon>
        <taxon>Elusimicrobiota</taxon>
        <taxon>Elusimicrobia</taxon>
        <taxon>environmental samples</taxon>
    </lineage>
</organism>
<gene>
    <name evidence="2" type="ORF">Elusimicrob1349_1290</name>
</gene>
<name>A0A650ELN1_9BACT</name>
<dbReference type="EMBL" id="MN577571">
    <property type="protein sequence ID" value="QGT50659.1"/>
    <property type="molecule type" value="Genomic_DNA"/>
</dbReference>
<protein>
    <submittedName>
        <fullName evidence="2">Uncharacterized protein</fullName>
    </submittedName>
</protein>
<evidence type="ECO:0000256" key="1">
    <source>
        <dbReference type="SAM" id="MobiDB-lite"/>
    </source>
</evidence>